<reference evidence="6 7" key="1">
    <citation type="submission" date="2024-02" db="EMBL/GenBank/DDBJ databases">
        <title>De novo assembly and annotation of 12 fungi associated with fruit tree decline syndrome in Ontario, Canada.</title>
        <authorList>
            <person name="Sulman M."/>
            <person name="Ellouze W."/>
            <person name="Ilyukhin E."/>
        </authorList>
    </citation>
    <scope>NUCLEOTIDE SEQUENCE [LARGE SCALE GENOMIC DNA]</scope>
    <source>
        <strain evidence="6 7">M11/M66-122</strain>
    </source>
</reference>
<keyword evidence="7" id="KW-1185">Reference proteome</keyword>
<dbReference type="AlphaFoldDB" id="A0AAN9YSA9"/>
<evidence type="ECO:0000256" key="2">
    <source>
        <dbReference type="ARBA" id="ARBA00010008"/>
    </source>
</evidence>
<dbReference type="InterPro" id="IPR015422">
    <property type="entry name" value="PyrdxlP-dep_Trfase_small"/>
</dbReference>
<evidence type="ECO:0000256" key="4">
    <source>
        <dbReference type="ARBA" id="ARBA00022898"/>
    </source>
</evidence>
<dbReference type="Gene3D" id="3.40.640.10">
    <property type="entry name" value="Type I PLP-dependent aspartate aminotransferase-like (Major domain)"/>
    <property type="match status" value="1"/>
</dbReference>
<dbReference type="Proteomes" id="UP001320420">
    <property type="component" value="Unassembled WGS sequence"/>
</dbReference>
<keyword evidence="3" id="KW-0808">Transferase</keyword>
<feature type="domain" description="Aminotransferase class I/classII large" evidence="5">
    <location>
        <begin position="58"/>
        <end position="280"/>
    </location>
</feature>
<gene>
    <name evidence="6" type="ORF">SLS62_000675</name>
</gene>
<proteinExistence type="inferred from homology"/>
<evidence type="ECO:0000256" key="1">
    <source>
        <dbReference type="ARBA" id="ARBA00001933"/>
    </source>
</evidence>
<evidence type="ECO:0000313" key="7">
    <source>
        <dbReference type="Proteomes" id="UP001320420"/>
    </source>
</evidence>
<comment type="caution">
    <text evidence="6">The sequence shown here is derived from an EMBL/GenBank/DDBJ whole genome shotgun (WGS) entry which is preliminary data.</text>
</comment>
<name>A0AAN9YSA9_9PEZI</name>
<protein>
    <recommendedName>
        <fullName evidence="5">Aminotransferase class I/classII large domain-containing protein</fullName>
    </recommendedName>
</protein>
<keyword evidence="4" id="KW-0663">Pyridoxal phosphate</keyword>
<dbReference type="InterPro" id="IPR004839">
    <property type="entry name" value="Aminotransferase_I/II_large"/>
</dbReference>
<dbReference type="InterPro" id="IPR015424">
    <property type="entry name" value="PyrdxlP-dep_Trfase"/>
</dbReference>
<organism evidence="6 7">
    <name type="scientific">Diatrype stigma</name>
    <dbReference type="NCBI Taxonomy" id="117547"/>
    <lineage>
        <taxon>Eukaryota</taxon>
        <taxon>Fungi</taxon>
        <taxon>Dikarya</taxon>
        <taxon>Ascomycota</taxon>
        <taxon>Pezizomycotina</taxon>
        <taxon>Sordariomycetes</taxon>
        <taxon>Xylariomycetidae</taxon>
        <taxon>Xylariales</taxon>
        <taxon>Diatrypaceae</taxon>
        <taxon>Diatrype</taxon>
    </lineage>
</organism>
<dbReference type="PANTHER" id="PTHR13693">
    <property type="entry name" value="CLASS II AMINOTRANSFERASE/8-AMINO-7-OXONONANOATE SYNTHASE"/>
    <property type="match status" value="1"/>
</dbReference>
<comment type="cofactor">
    <cofactor evidence="1">
        <name>pyridoxal 5'-phosphate</name>
        <dbReference type="ChEBI" id="CHEBI:597326"/>
    </cofactor>
</comment>
<dbReference type="InterPro" id="IPR015421">
    <property type="entry name" value="PyrdxlP-dep_Trfase_major"/>
</dbReference>
<comment type="similarity">
    <text evidence="2">Belongs to the class-II pyridoxal-phosphate-dependent aminotransferase family. BioF subfamily.</text>
</comment>
<dbReference type="EMBL" id="JAKJXP020000003">
    <property type="protein sequence ID" value="KAK7757128.1"/>
    <property type="molecule type" value="Genomic_DNA"/>
</dbReference>
<dbReference type="Pfam" id="PF00155">
    <property type="entry name" value="Aminotran_1_2"/>
    <property type="match status" value="1"/>
</dbReference>
<dbReference type="InterPro" id="IPR050087">
    <property type="entry name" value="AON_synthase_class-II"/>
</dbReference>
<evidence type="ECO:0000259" key="5">
    <source>
        <dbReference type="Pfam" id="PF00155"/>
    </source>
</evidence>
<dbReference type="GO" id="GO:0009102">
    <property type="term" value="P:biotin biosynthetic process"/>
    <property type="evidence" value="ECO:0007669"/>
    <property type="project" value="TreeGrafter"/>
</dbReference>
<accession>A0AAN9YSA9</accession>
<evidence type="ECO:0000313" key="6">
    <source>
        <dbReference type="EMBL" id="KAK7757128.1"/>
    </source>
</evidence>
<dbReference type="GO" id="GO:0030170">
    <property type="term" value="F:pyridoxal phosphate binding"/>
    <property type="evidence" value="ECO:0007669"/>
    <property type="project" value="InterPro"/>
</dbReference>
<dbReference type="SUPFAM" id="SSF53383">
    <property type="entry name" value="PLP-dependent transferases"/>
    <property type="match status" value="1"/>
</dbReference>
<evidence type="ECO:0000256" key="3">
    <source>
        <dbReference type="ARBA" id="ARBA00022679"/>
    </source>
</evidence>
<sequence length="354" mass="38792">MSLLSPTSALVTRIKGQQVPSSMANSQIFYQNLEESLDVRRASHTFYSIVDNNWQTEGVVDFCSNDQLSLSSSGVLRAEFLAELAKYPGFPTGSTGSRLIDGNYKYLEQAEKDIATFHGAEEGLIFHSGFDANVAIWTAIPRPGDVLLYDESVHASTHEGMKQSLASQRFDFQHNHIESFRDALASVFDTIPLIKQGKRSVIIAVESVYSMDGDMCPLQEFVEIAADISCGRGNVQFVVDEAHSTGLFGPQGRGFVCELGLEKDIALVIHTFGKAMGSAGVEHPVVPLNQSRLRITLHAANTEDEVEGLAQSILAWADETLAIEEGRSEEKVTQSARVVYDWMKHEGLVGFGLT</sequence>
<dbReference type="GO" id="GO:0016740">
    <property type="term" value="F:transferase activity"/>
    <property type="evidence" value="ECO:0007669"/>
    <property type="project" value="UniProtKB-KW"/>
</dbReference>
<dbReference type="Gene3D" id="3.90.1150.10">
    <property type="entry name" value="Aspartate Aminotransferase, domain 1"/>
    <property type="match status" value="1"/>
</dbReference>
<dbReference type="PANTHER" id="PTHR13693:SF77">
    <property type="entry name" value="8-AMINO-7-OXONONANOATE SYNTHASE"/>
    <property type="match status" value="1"/>
</dbReference>